<dbReference type="PANTHER" id="PTHR30289">
    <property type="entry name" value="UNCHARACTERIZED PROTEIN YBCL-RELATED"/>
    <property type="match status" value="1"/>
</dbReference>
<evidence type="ECO:0000313" key="1">
    <source>
        <dbReference type="EMBL" id="CUW13306.1"/>
    </source>
</evidence>
<gene>
    <name evidence="1" type="ORF">C122C_1042</name>
    <name evidence="2" type="ORF">KIJ12_04635</name>
</gene>
<dbReference type="InterPro" id="IPR008914">
    <property type="entry name" value="PEBP"/>
</dbReference>
<dbReference type="OMA" id="FEVMIQT"/>
<dbReference type="PANTHER" id="PTHR30289:SF1">
    <property type="entry name" value="PEBP (PHOSPHATIDYLETHANOLAMINE-BINDING PROTEIN) FAMILY PROTEIN"/>
    <property type="match status" value="1"/>
</dbReference>
<name>A0A9Q3XT96_9LACO</name>
<sequence>MKINVTLENGLIPDKYAKHAPMLYRTNDMPTVNFPVIIHDIPEGTQSLSISLIDYDAVPVTGFPWIHWLAANLPVDDIPENLRATHKGISGTNSTWHMVKKANEPANPVINQAYIGPMPPDKTHNYTLSVFALDTTLDIEDGFFLNELRTKSNGHVLARAILELPARA</sequence>
<dbReference type="Gene3D" id="3.90.280.10">
    <property type="entry name" value="PEBP-like"/>
    <property type="match status" value="1"/>
</dbReference>
<evidence type="ECO:0000313" key="2">
    <source>
        <dbReference type="EMBL" id="MBZ5962445.1"/>
    </source>
</evidence>
<dbReference type="NCBIfam" id="TIGR00481">
    <property type="entry name" value="YbhB/YbcL family Raf kinase inhibitor-like protein"/>
    <property type="match status" value="1"/>
</dbReference>
<protein>
    <submittedName>
        <fullName evidence="1">Phospholipid-binding protein</fullName>
    </submittedName>
    <submittedName>
        <fullName evidence="2">YbhB/YbcL family Raf kinase inhibitor-like protein</fullName>
    </submittedName>
</protein>
<dbReference type="AlphaFoldDB" id="A0A9Q3XT96"/>
<dbReference type="GeneID" id="34300643"/>
<dbReference type="InterPro" id="IPR005247">
    <property type="entry name" value="YbhB_YbcL/LppC-like"/>
</dbReference>
<dbReference type="RefSeq" id="WP_010387131.1">
    <property type="nucleotide sequence ID" value="NZ_BPKT01000009.1"/>
</dbReference>
<reference evidence="2" key="2">
    <citation type="submission" date="2021-05" db="EMBL/GenBank/DDBJ databases">
        <title>Pangenome of Leuconostoc gelidum warrants species status for Leuconostoc gelidum subsp. gasicomitatum.</title>
        <authorList>
            <person name="Johansson P."/>
            <person name="Sade E."/>
            <person name="Hultman J."/>
            <person name="Auvinen P."/>
            <person name="Bjorkroth J."/>
        </authorList>
    </citation>
    <scope>NUCLEOTIDE SEQUENCE</scope>
    <source>
        <strain evidence="2">A.21.4</strain>
    </source>
</reference>
<dbReference type="Proteomes" id="UP000199271">
    <property type="component" value="Unassembled WGS sequence"/>
</dbReference>
<dbReference type="Proteomes" id="UP000752647">
    <property type="component" value="Unassembled WGS sequence"/>
</dbReference>
<dbReference type="Pfam" id="PF01161">
    <property type="entry name" value="PBP"/>
    <property type="match status" value="1"/>
</dbReference>
<evidence type="ECO:0000313" key="4">
    <source>
        <dbReference type="Proteomes" id="UP000752647"/>
    </source>
</evidence>
<accession>A0A9Q3XT96</accession>
<dbReference type="SUPFAM" id="SSF49777">
    <property type="entry name" value="PEBP-like"/>
    <property type="match status" value="1"/>
</dbReference>
<dbReference type="EMBL" id="JAHBFI010000009">
    <property type="protein sequence ID" value="MBZ5962445.1"/>
    <property type="molecule type" value="Genomic_DNA"/>
</dbReference>
<comment type="caution">
    <text evidence="2">The sequence shown here is derived from an EMBL/GenBank/DDBJ whole genome shotgun (WGS) entry which is preliminary data.</text>
</comment>
<evidence type="ECO:0000313" key="3">
    <source>
        <dbReference type="Proteomes" id="UP000199271"/>
    </source>
</evidence>
<dbReference type="InterPro" id="IPR036610">
    <property type="entry name" value="PEBP-like_sf"/>
</dbReference>
<keyword evidence="3" id="KW-1185">Reference proteome</keyword>
<organism evidence="2 4">
    <name type="scientific">Leuconostoc gasicomitatum</name>
    <dbReference type="NCBI Taxonomy" id="115778"/>
    <lineage>
        <taxon>Bacteria</taxon>
        <taxon>Bacillati</taxon>
        <taxon>Bacillota</taxon>
        <taxon>Bacilli</taxon>
        <taxon>Lactobacillales</taxon>
        <taxon>Lactobacillaceae</taxon>
        <taxon>Leuconostoc</taxon>
        <taxon>Leuconostoc gelidum group</taxon>
    </lineage>
</organism>
<reference evidence="1 3" key="1">
    <citation type="submission" date="2015-12" db="EMBL/GenBank/DDBJ databases">
        <authorList>
            <person name="Andreevskaya M."/>
        </authorList>
    </citation>
    <scope>NUCLEOTIDE SEQUENCE [LARGE SCALE GENOMIC DNA]</scope>
    <source>
        <strain evidence="1 3">C122c</strain>
    </source>
</reference>
<proteinExistence type="predicted"/>
<dbReference type="CDD" id="cd00865">
    <property type="entry name" value="PEBP_bact_arch"/>
    <property type="match status" value="1"/>
</dbReference>
<dbReference type="EMBL" id="FBSY01000012">
    <property type="protein sequence ID" value="CUW13306.1"/>
    <property type="molecule type" value="Genomic_DNA"/>
</dbReference>